<dbReference type="OrthoDB" id="9811153at2"/>
<dbReference type="Proteomes" id="UP000216024">
    <property type="component" value="Unassembled WGS sequence"/>
</dbReference>
<evidence type="ECO:0000259" key="1">
    <source>
        <dbReference type="Pfam" id="PF07883"/>
    </source>
</evidence>
<accession>A0A267MNF6</accession>
<sequence>MSEIFPKEIINLPEADIPLQGLKVHLSQGDNHQILFMEFSEDAELPEHSHECQWGIVLEGKIQLTINGERRTYMKGDRYYIQSGVKHSAKIYAGYADVTFFGEKDRYKKMGERNE</sequence>
<evidence type="ECO:0000313" key="3">
    <source>
        <dbReference type="Proteomes" id="UP000216024"/>
    </source>
</evidence>
<feature type="domain" description="Cupin type-2" evidence="1">
    <location>
        <begin position="42"/>
        <end position="89"/>
    </location>
</feature>
<evidence type="ECO:0000313" key="2">
    <source>
        <dbReference type="EMBL" id="PAB60363.1"/>
    </source>
</evidence>
<comment type="caution">
    <text evidence="2">The sequence shown here is derived from an EMBL/GenBank/DDBJ whole genome shotgun (WGS) entry which is preliminary data.</text>
</comment>
<dbReference type="AlphaFoldDB" id="A0A267MNF6"/>
<protein>
    <submittedName>
        <fullName evidence="2">Cupin</fullName>
    </submittedName>
</protein>
<reference evidence="2 3" key="1">
    <citation type="submission" date="2017-06" db="EMBL/GenBank/DDBJ databases">
        <title>Draft genome sequence of anaerobic fermentative bacterium Anaeromicrobium sediminis DY2726D isolated from West Pacific Ocean sediments.</title>
        <authorList>
            <person name="Zeng X."/>
        </authorList>
    </citation>
    <scope>NUCLEOTIDE SEQUENCE [LARGE SCALE GENOMIC DNA]</scope>
    <source>
        <strain evidence="2 3">DY2726D</strain>
    </source>
</reference>
<dbReference type="EMBL" id="NIBG01000003">
    <property type="protein sequence ID" value="PAB60363.1"/>
    <property type="molecule type" value="Genomic_DNA"/>
</dbReference>
<dbReference type="InterPro" id="IPR013096">
    <property type="entry name" value="Cupin_2"/>
</dbReference>
<dbReference type="SUPFAM" id="SSF51182">
    <property type="entry name" value="RmlC-like cupins"/>
    <property type="match status" value="1"/>
</dbReference>
<proteinExistence type="predicted"/>
<dbReference type="InterPro" id="IPR011051">
    <property type="entry name" value="RmlC_Cupin_sf"/>
</dbReference>
<gene>
    <name evidence="2" type="ORF">CCE28_05560</name>
</gene>
<name>A0A267MNF6_9FIRM</name>
<dbReference type="Gene3D" id="2.60.120.10">
    <property type="entry name" value="Jelly Rolls"/>
    <property type="match status" value="1"/>
</dbReference>
<organism evidence="2 3">
    <name type="scientific">Anaeromicrobium sediminis</name>
    <dbReference type="NCBI Taxonomy" id="1478221"/>
    <lineage>
        <taxon>Bacteria</taxon>
        <taxon>Bacillati</taxon>
        <taxon>Bacillota</taxon>
        <taxon>Clostridia</taxon>
        <taxon>Peptostreptococcales</taxon>
        <taxon>Thermotaleaceae</taxon>
        <taxon>Anaeromicrobium</taxon>
    </lineage>
</organism>
<dbReference type="InterPro" id="IPR014710">
    <property type="entry name" value="RmlC-like_jellyroll"/>
</dbReference>
<dbReference type="RefSeq" id="WP_095131809.1">
    <property type="nucleotide sequence ID" value="NZ_NIBG01000003.1"/>
</dbReference>
<keyword evidence="3" id="KW-1185">Reference proteome</keyword>
<dbReference type="Pfam" id="PF07883">
    <property type="entry name" value="Cupin_2"/>
    <property type="match status" value="1"/>
</dbReference>